<sequence>MTTSDALSPAVDTDLVLRAGEAAAAVLPASTPLEAAGTQPGTDHVTAAFAGAATADLTTDDGAVHRIAVLVGQDLVTALSESPLGGLDLGAAVQPGIDAAAAVLGARASAAAVTELALVVSDLEGPFTAVPMVGEAIDAALLVADSLAPAPAAPAAPAPVEAPVVEVPAEAAPAPVPAAVPAPAVPAPAVPAPAEQLAAQVSEPAPTLASTPAAAPVHPAQSVPQRPAPAPRIVQPVAAPVVHQQLTAETAQMFAAASPSAPRGIEMLAGVDMEVTVELGRTRMAVRDLLALSPGTVLELDRAADGPADLLVNGRLIARGEVVVVDEDFGLRITEIVEDATV</sequence>
<evidence type="ECO:0000256" key="4">
    <source>
        <dbReference type="ARBA" id="ARBA00022500"/>
    </source>
</evidence>
<evidence type="ECO:0000256" key="3">
    <source>
        <dbReference type="ARBA" id="ARBA00022475"/>
    </source>
</evidence>
<name>A0ABW1R0J3_9ACTN</name>
<dbReference type="InterPro" id="IPR036429">
    <property type="entry name" value="SpoA-like_sf"/>
</dbReference>
<accession>A0ABW1R0J3</accession>
<dbReference type="Proteomes" id="UP001596098">
    <property type="component" value="Unassembled WGS sequence"/>
</dbReference>
<keyword evidence="9" id="KW-0966">Cell projection</keyword>
<evidence type="ECO:0000259" key="8">
    <source>
        <dbReference type="Pfam" id="PF01052"/>
    </source>
</evidence>
<proteinExistence type="inferred from homology"/>
<dbReference type="InterPro" id="IPR051469">
    <property type="entry name" value="FliN/MopA/SpaO"/>
</dbReference>
<evidence type="ECO:0000256" key="5">
    <source>
        <dbReference type="ARBA" id="ARBA00022779"/>
    </source>
</evidence>
<protein>
    <submittedName>
        <fullName evidence="9">Flagellar motor switch protein FliN</fullName>
    </submittedName>
</protein>
<dbReference type="InterPro" id="IPR001543">
    <property type="entry name" value="FliN-like_C"/>
</dbReference>
<feature type="compositionally biased region" description="Low complexity" evidence="7">
    <location>
        <begin position="204"/>
        <end position="216"/>
    </location>
</feature>
<evidence type="ECO:0000313" key="10">
    <source>
        <dbReference type="Proteomes" id="UP001596098"/>
    </source>
</evidence>
<dbReference type="InterPro" id="IPR001172">
    <property type="entry name" value="FliN_T3SS_HrcQb"/>
</dbReference>
<reference evidence="10" key="1">
    <citation type="journal article" date="2019" name="Int. J. Syst. Evol. Microbiol.">
        <title>The Global Catalogue of Microorganisms (GCM) 10K type strain sequencing project: providing services to taxonomists for standard genome sequencing and annotation.</title>
        <authorList>
            <consortium name="The Broad Institute Genomics Platform"/>
            <consortium name="The Broad Institute Genome Sequencing Center for Infectious Disease"/>
            <person name="Wu L."/>
            <person name="Ma J."/>
        </authorList>
    </citation>
    <scope>NUCLEOTIDE SEQUENCE [LARGE SCALE GENOMIC DNA]</scope>
    <source>
        <strain evidence="10">DFY28</strain>
    </source>
</reference>
<evidence type="ECO:0000313" key="9">
    <source>
        <dbReference type="EMBL" id="MFC6154113.1"/>
    </source>
</evidence>
<feature type="region of interest" description="Disordered" evidence="7">
    <location>
        <begin position="196"/>
        <end position="229"/>
    </location>
</feature>
<dbReference type="InterPro" id="IPR012826">
    <property type="entry name" value="FliN"/>
</dbReference>
<keyword evidence="10" id="KW-1185">Reference proteome</keyword>
<gene>
    <name evidence="9" type="primary">fliN</name>
    <name evidence="9" type="ORF">ACFPWU_10640</name>
</gene>
<dbReference type="Pfam" id="PF01052">
    <property type="entry name" value="FliMN_C"/>
    <property type="match status" value="1"/>
</dbReference>
<dbReference type="PANTHER" id="PTHR43484:SF1">
    <property type="entry name" value="FLAGELLAR MOTOR SWITCH PROTEIN FLIN"/>
    <property type="match status" value="1"/>
</dbReference>
<keyword evidence="5" id="KW-0283">Flagellar rotation</keyword>
<comment type="similarity">
    <text evidence="2">Belongs to the FliN/MopA/SpaO family.</text>
</comment>
<evidence type="ECO:0000256" key="1">
    <source>
        <dbReference type="ARBA" id="ARBA00004413"/>
    </source>
</evidence>
<comment type="subcellular location">
    <subcellularLocation>
        <location evidence="1">Cell membrane</location>
        <topology evidence="1">Peripheral membrane protein</topology>
        <orientation evidence="1">Cytoplasmic side</orientation>
    </subcellularLocation>
</comment>
<dbReference type="PANTHER" id="PTHR43484">
    <property type="match status" value="1"/>
</dbReference>
<keyword evidence="6" id="KW-0472">Membrane</keyword>
<feature type="domain" description="Flagellar motor switch protein FliN-like C-terminal" evidence="8">
    <location>
        <begin position="268"/>
        <end position="337"/>
    </location>
</feature>
<dbReference type="NCBIfam" id="TIGR02480">
    <property type="entry name" value="fliN"/>
    <property type="match status" value="1"/>
</dbReference>
<evidence type="ECO:0000256" key="7">
    <source>
        <dbReference type="SAM" id="MobiDB-lite"/>
    </source>
</evidence>
<evidence type="ECO:0000256" key="2">
    <source>
        <dbReference type="ARBA" id="ARBA00009226"/>
    </source>
</evidence>
<evidence type="ECO:0000256" key="6">
    <source>
        <dbReference type="ARBA" id="ARBA00023136"/>
    </source>
</evidence>
<comment type="caution">
    <text evidence="9">The sequence shown here is derived from an EMBL/GenBank/DDBJ whole genome shotgun (WGS) entry which is preliminary data.</text>
</comment>
<dbReference type="RefSeq" id="WP_128221687.1">
    <property type="nucleotide sequence ID" value="NZ_CP034929.1"/>
</dbReference>
<keyword evidence="4" id="KW-0145">Chemotaxis</keyword>
<organism evidence="9 10">
    <name type="scientific">Nocardioides yefusunii</name>
    <dbReference type="NCBI Taxonomy" id="2500546"/>
    <lineage>
        <taxon>Bacteria</taxon>
        <taxon>Bacillati</taxon>
        <taxon>Actinomycetota</taxon>
        <taxon>Actinomycetes</taxon>
        <taxon>Propionibacteriales</taxon>
        <taxon>Nocardioidaceae</taxon>
        <taxon>Nocardioides</taxon>
    </lineage>
</organism>
<keyword evidence="3" id="KW-1003">Cell membrane</keyword>
<dbReference type="Gene3D" id="2.30.330.10">
    <property type="entry name" value="SpoA-like"/>
    <property type="match status" value="1"/>
</dbReference>
<dbReference type="SUPFAM" id="SSF101801">
    <property type="entry name" value="Surface presentation of antigens (SPOA)"/>
    <property type="match status" value="1"/>
</dbReference>
<dbReference type="EMBL" id="JBHSQI010000005">
    <property type="protein sequence ID" value="MFC6154113.1"/>
    <property type="molecule type" value="Genomic_DNA"/>
</dbReference>
<dbReference type="PRINTS" id="PR00956">
    <property type="entry name" value="FLGMOTORFLIN"/>
</dbReference>
<keyword evidence="9" id="KW-0969">Cilium</keyword>
<keyword evidence="9" id="KW-0282">Flagellum</keyword>